<evidence type="ECO:0000256" key="5">
    <source>
        <dbReference type="ARBA" id="ARBA00023136"/>
    </source>
</evidence>
<feature type="transmembrane region" description="Helical" evidence="8">
    <location>
        <begin position="305"/>
        <end position="325"/>
    </location>
</feature>
<keyword evidence="4 8" id="KW-1133">Transmembrane helix</keyword>
<dbReference type="Pfam" id="PF02096">
    <property type="entry name" value="60KD_IMP"/>
    <property type="match status" value="1"/>
</dbReference>
<evidence type="ECO:0000259" key="9">
    <source>
        <dbReference type="Pfam" id="PF02096"/>
    </source>
</evidence>
<evidence type="ECO:0000256" key="7">
    <source>
        <dbReference type="SAM" id="MobiDB-lite"/>
    </source>
</evidence>
<dbReference type="GO" id="GO:0032977">
    <property type="term" value="F:membrane insertase activity"/>
    <property type="evidence" value="ECO:0007669"/>
    <property type="project" value="InterPro"/>
</dbReference>
<reference evidence="10 11" key="1">
    <citation type="submission" date="2017-09" db="EMBL/GenBank/DDBJ databases">
        <authorList>
            <consortium name="International Durum Wheat Genome Sequencing Consortium (IDWGSC)"/>
            <person name="Milanesi L."/>
        </authorList>
    </citation>
    <scope>NUCLEOTIDE SEQUENCE [LARGE SCALE GENOMIC DNA]</scope>
    <source>
        <strain evidence="11">cv. Svevo</strain>
    </source>
</reference>
<organism evidence="10 11">
    <name type="scientific">Triticum turgidum subsp. durum</name>
    <name type="common">Durum wheat</name>
    <name type="synonym">Triticum durum</name>
    <dbReference type="NCBI Taxonomy" id="4567"/>
    <lineage>
        <taxon>Eukaryota</taxon>
        <taxon>Viridiplantae</taxon>
        <taxon>Streptophyta</taxon>
        <taxon>Embryophyta</taxon>
        <taxon>Tracheophyta</taxon>
        <taxon>Spermatophyta</taxon>
        <taxon>Magnoliopsida</taxon>
        <taxon>Liliopsida</taxon>
        <taxon>Poales</taxon>
        <taxon>Poaceae</taxon>
        <taxon>BOP clade</taxon>
        <taxon>Pooideae</taxon>
        <taxon>Triticodae</taxon>
        <taxon>Triticeae</taxon>
        <taxon>Triticinae</taxon>
        <taxon>Triticum</taxon>
    </lineage>
</organism>
<proteinExistence type="inferred from homology"/>
<feature type="domain" description="Membrane insertase YidC/Oxa/ALB C-terminal" evidence="9">
    <location>
        <begin position="148"/>
        <end position="324"/>
    </location>
</feature>
<comment type="subcellular location">
    <subcellularLocation>
        <location evidence="1 6">Membrane</location>
        <topology evidence="1 6">Multi-pass membrane protein</topology>
    </subcellularLocation>
</comment>
<protein>
    <recommendedName>
        <fullName evidence="9">Membrane insertase YidC/Oxa/ALB C-terminal domain-containing protein</fullName>
    </recommendedName>
</protein>
<feature type="region of interest" description="Disordered" evidence="7">
    <location>
        <begin position="21"/>
        <end position="62"/>
    </location>
</feature>
<evidence type="ECO:0000256" key="4">
    <source>
        <dbReference type="ARBA" id="ARBA00022989"/>
    </source>
</evidence>
<name>A0A9R0TBZ0_TRITD</name>
<dbReference type="EMBL" id="LT934118">
    <property type="protein sequence ID" value="VAI11023.1"/>
    <property type="molecule type" value="Genomic_DNA"/>
</dbReference>
<evidence type="ECO:0000256" key="1">
    <source>
        <dbReference type="ARBA" id="ARBA00004141"/>
    </source>
</evidence>
<dbReference type="GO" id="GO:0005743">
    <property type="term" value="C:mitochondrial inner membrane"/>
    <property type="evidence" value="ECO:0007669"/>
    <property type="project" value="TreeGrafter"/>
</dbReference>
<dbReference type="GO" id="GO:0032979">
    <property type="term" value="P:protein insertion into mitochondrial inner membrane from matrix"/>
    <property type="evidence" value="ECO:0007669"/>
    <property type="project" value="TreeGrafter"/>
</dbReference>
<dbReference type="PANTHER" id="PTHR12428">
    <property type="entry name" value="OXA1"/>
    <property type="match status" value="1"/>
</dbReference>
<evidence type="ECO:0000256" key="8">
    <source>
        <dbReference type="SAM" id="Phobius"/>
    </source>
</evidence>
<feature type="compositionally biased region" description="Polar residues" evidence="7">
    <location>
        <begin position="39"/>
        <end position="48"/>
    </location>
</feature>
<evidence type="ECO:0000313" key="11">
    <source>
        <dbReference type="Proteomes" id="UP000324705"/>
    </source>
</evidence>
<comment type="similarity">
    <text evidence="6">Belongs to the OXA1/ALB3/YidC family.</text>
</comment>
<evidence type="ECO:0000256" key="6">
    <source>
        <dbReference type="RuleBase" id="RU003945"/>
    </source>
</evidence>
<dbReference type="CDD" id="cd20069">
    <property type="entry name" value="5TM_Oxa1-like"/>
    <property type="match status" value="1"/>
</dbReference>
<evidence type="ECO:0000256" key="3">
    <source>
        <dbReference type="ARBA" id="ARBA00022692"/>
    </source>
</evidence>
<feature type="transmembrane region" description="Helical" evidence="8">
    <location>
        <begin position="148"/>
        <end position="168"/>
    </location>
</feature>
<evidence type="ECO:0000256" key="2">
    <source>
        <dbReference type="ARBA" id="ARBA00010583"/>
    </source>
</evidence>
<dbReference type="AlphaFoldDB" id="A0A9R0TBZ0"/>
<sequence length="438" mass="47879">MAFSAARRSLATNLSRHLTCRPHPSLSHLVPSHHDRGQDPSSSAAPNPTQRPAPFPSGDLRRRSRSQNLPFPHLLPFPFCARRSFSTSSPPPDGVIDAVARLISDAASSVAPAFSSEEVAAAAADSFLPVAAVQHLIDAVHSITGLNWWASIALTMLLVRTATIPLLVRQIKAQNRLSALKPEIIAINKEGDSRDPQSRHDRRKKLRELLKKHGVSRLTPFNRTFLQGSIILSFCCAIRNMIEKVPSLEGGGAYWFPDLTTPDELYILPVLTSMTVAVDELNVKARIQGQPILVQQVGKNLNRALAFLIIPLSVSICKAHFFWWVPWSAFTFVYGFAIRRPAVRHYFGLPHLATRPAPAPAQVPAPNLSEGTEGMPAPTSANHSEGTEPIPAVDSPPAAAKGSVHSRSEPSDMTEKKRRTPRVITNRLRDDCPSSDGQ</sequence>
<feature type="compositionally biased region" description="Basic and acidic residues" evidence="7">
    <location>
        <begin position="406"/>
        <end position="415"/>
    </location>
</feature>
<feature type="region of interest" description="Disordered" evidence="7">
    <location>
        <begin position="358"/>
        <end position="438"/>
    </location>
</feature>
<dbReference type="OMA" id="ITGLNWW"/>
<dbReference type="InterPro" id="IPR028055">
    <property type="entry name" value="YidC/Oxa/ALB_C"/>
</dbReference>
<keyword evidence="11" id="KW-1185">Reference proteome</keyword>
<accession>A0A9R0TBZ0</accession>
<dbReference type="InterPro" id="IPR001708">
    <property type="entry name" value="YidC/ALB3/OXA1/COX18"/>
</dbReference>
<dbReference type="Proteomes" id="UP000324705">
    <property type="component" value="Chromosome 4B"/>
</dbReference>
<comment type="similarity">
    <text evidence="2">Belongs to the OXA1/ALB3/YidC (TC 2.A.9.2) family.</text>
</comment>
<gene>
    <name evidence="10" type="ORF">TRITD_4Bv1G198120</name>
</gene>
<dbReference type="PANTHER" id="PTHR12428:SF34">
    <property type="entry name" value="MITOCHONDRIAL INNER MEMBRANE PROTEIN OXA1-LIKE"/>
    <property type="match status" value="1"/>
</dbReference>
<evidence type="ECO:0000313" key="10">
    <source>
        <dbReference type="EMBL" id="VAI11023.1"/>
    </source>
</evidence>
<keyword evidence="3 6" id="KW-0812">Transmembrane</keyword>
<dbReference type="Gramene" id="TRITD4Bv1G198120.1">
    <property type="protein sequence ID" value="TRITD4Bv1G198120.1"/>
    <property type="gene ID" value="TRITD4Bv1G198120"/>
</dbReference>
<keyword evidence="5 8" id="KW-0472">Membrane</keyword>